<protein>
    <submittedName>
        <fullName evidence="2">Uncharacterized protein</fullName>
    </submittedName>
</protein>
<accession>A0AAX1XCP7</accession>
<feature type="region of interest" description="Disordered" evidence="1">
    <location>
        <begin position="1"/>
        <end position="21"/>
    </location>
</feature>
<name>A0AAX1XCP7_BURML</name>
<evidence type="ECO:0000313" key="3">
    <source>
        <dbReference type="Proteomes" id="UP000269379"/>
    </source>
</evidence>
<comment type="caution">
    <text evidence="2">The sequence shown here is derived from an EMBL/GenBank/DDBJ whole genome shotgun (WGS) entry which is preliminary data.</text>
</comment>
<reference evidence="3" key="1">
    <citation type="submission" date="2018-10" db="EMBL/GenBank/DDBJ databases">
        <title>FDA dAtabase for Regulatory Grade micrObial Sequences (FDA-ARGOS): Supporting development and validation of Infectious Disease Dx tests.</title>
        <authorList>
            <person name="Minogue T."/>
            <person name="Wolcott M."/>
            <person name="Wasieloski L."/>
            <person name="Aguilar W."/>
            <person name="Moore D."/>
            <person name="Jaissle J."/>
            <person name="Tallon L."/>
            <person name="Sadzewicz L."/>
            <person name="Zhao X."/>
            <person name="Vavikolanu K."/>
            <person name="Mehta A."/>
            <person name="Aluvathingal J."/>
            <person name="Nadendla S."/>
            <person name="Yan Y."/>
            <person name="Sichtig H."/>
        </authorList>
    </citation>
    <scope>NUCLEOTIDE SEQUENCE [LARGE SCALE GENOMIC DNA]</scope>
    <source>
        <strain evidence="3">FDAARGOS_588</strain>
    </source>
</reference>
<evidence type="ECO:0000313" key="2">
    <source>
        <dbReference type="EMBL" id="RPA29223.1"/>
    </source>
</evidence>
<gene>
    <name evidence="2" type="ORF">EGT70_06440</name>
</gene>
<sequence>MVGLKRSGAPIRNRQKRESTAFVGPRPRVAAIRAGRAVQSDLSRYRKFMKSPKVFRHPAAKRLSGLCSSPATGPGGGRRRIRGTLPPVSIEASRWRHPFLEGFLRTTSRSIPARRAR</sequence>
<dbReference type="Proteomes" id="UP000269379">
    <property type="component" value="Unassembled WGS sequence"/>
</dbReference>
<dbReference type="EMBL" id="RKJW01000001">
    <property type="protein sequence ID" value="RPA29223.1"/>
    <property type="molecule type" value="Genomic_DNA"/>
</dbReference>
<organism evidence="2 3">
    <name type="scientific">Burkholderia mallei</name>
    <name type="common">Pseudomonas mallei</name>
    <dbReference type="NCBI Taxonomy" id="13373"/>
    <lineage>
        <taxon>Bacteria</taxon>
        <taxon>Pseudomonadati</taxon>
        <taxon>Pseudomonadota</taxon>
        <taxon>Betaproteobacteria</taxon>
        <taxon>Burkholderiales</taxon>
        <taxon>Burkholderiaceae</taxon>
        <taxon>Burkholderia</taxon>
        <taxon>pseudomallei group</taxon>
    </lineage>
</organism>
<dbReference type="AlphaFoldDB" id="A0AAX1XCP7"/>
<proteinExistence type="predicted"/>
<evidence type="ECO:0000256" key="1">
    <source>
        <dbReference type="SAM" id="MobiDB-lite"/>
    </source>
</evidence>